<dbReference type="SUPFAM" id="SSF52540">
    <property type="entry name" value="P-loop containing nucleoside triphosphate hydrolases"/>
    <property type="match status" value="1"/>
</dbReference>
<dbReference type="InterPro" id="IPR050227">
    <property type="entry name" value="Rab"/>
</dbReference>
<dbReference type="STRING" id="493475.GARC_2110"/>
<evidence type="ECO:0000256" key="1">
    <source>
        <dbReference type="ARBA" id="ARBA00022741"/>
    </source>
</evidence>
<dbReference type="EMBL" id="BAEO01000027">
    <property type="protein sequence ID" value="GAC19077.1"/>
    <property type="molecule type" value="Genomic_DNA"/>
</dbReference>
<dbReference type="Proteomes" id="UP000006327">
    <property type="component" value="Unassembled WGS sequence"/>
</dbReference>
<gene>
    <name evidence="3" type="ORF">GARC_2110</name>
</gene>
<dbReference type="InterPro" id="IPR027417">
    <property type="entry name" value="P-loop_NTPase"/>
</dbReference>
<reference evidence="3 4" key="1">
    <citation type="journal article" date="2017" name="Antonie Van Leeuwenhoek">
        <title>Rhizobium rhizosphaerae sp. nov., a novel species isolated from rice rhizosphere.</title>
        <authorList>
            <person name="Zhao J.J."/>
            <person name="Zhang J."/>
            <person name="Zhang R.J."/>
            <person name="Zhang C.W."/>
            <person name="Yin H.Q."/>
            <person name="Zhang X.X."/>
        </authorList>
    </citation>
    <scope>NUCLEOTIDE SEQUENCE [LARGE SCALE GENOMIC DNA]</scope>
    <source>
        <strain evidence="3 4">BSs20135</strain>
    </source>
</reference>
<dbReference type="InterPro" id="IPR001806">
    <property type="entry name" value="Small_GTPase"/>
</dbReference>
<dbReference type="InterPro" id="IPR005225">
    <property type="entry name" value="Small_GTP-bd"/>
</dbReference>
<dbReference type="AlphaFoldDB" id="K6YLN4"/>
<protein>
    <submittedName>
        <fullName evidence="3">Small GTP-binding protein</fullName>
    </submittedName>
</protein>
<keyword evidence="2" id="KW-0342">GTP-binding</keyword>
<dbReference type="GO" id="GO:0005525">
    <property type="term" value="F:GTP binding"/>
    <property type="evidence" value="ECO:0007669"/>
    <property type="project" value="UniProtKB-KW"/>
</dbReference>
<keyword evidence="4" id="KW-1185">Reference proteome</keyword>
<accession>K6YLN4</accession>
<sequence length="156" mass="17201">MLGASGVGKTSLVKQYVEGIFSEKYLTSIGVKIDKKQIETAKHPVQLMIWDIEGIDRYCGFQAKYLRGASAFIIVTDHTRSQSLVEGLDIFKMVKEVADIPGVLAVNKSDLAASWHWSVAEVNEIKQNFNGFFNTSAKTGDGVEAMFSHLANILTE</sequence>
<dbReference type="CDD" id="cd00154">
    <property type="entry name" value="Rab"/>
    <property type="match status" value="1"/>
</dbReference>
<dbReference type="PROSITE" id="PS51421">
    <property type="entry name" value="RAS"/>
    <property type="match status" value="1"/>
</dbReference>
<organism evidence="3 4">
    <name type="scientific">Paraglaciecola arctica BSs20135</name>
    <dbReference type="NCBI Taxonomy" id="493475"/>
    <lineage>
        <taxon>Bacteria</taxon>
        <taxon>Pseudomonadati</taxon>
        <taxon>Pseudomonadota</taxon>
        <taxon>Gammaproteobacteria</taxon>
        <taxon>Alteromonadales</taxon>
        <taxon>Alteromonadaceae</taxon>
        <taxon>Paraglaciecola</taxon>
    </lineage>
</organism>
<evidence type="ECO:0000256" key="2">
    <source>
        <dbReference type="ARBA" id="ARBA00023134"/>
    </source>
</evidence>
<dbReference type="PANTHER" id="PTHR47977">
    <property type="entry name" value="RAS-RELATED PROTEIN RAB"/>
    <property type="match status" value="1"/>
</dbReference>
<comment type="caution">
    <text evidence="3">The sequence shown here is derived from an EMBL/GenBank/DDBJ whole genome shotgun (WGS) entry which is preliminary data.</text>
</comment>
<dbReference type="NCBIfam" id="TIGR00231">
    <property type="entry name" value="small_GTP"/>
    <property type="match status" value="1"/>
</dbReference>
<proteinExistence type="predicted"/>
<evidence type="ECO:0000313" key="3">
    <source>
        <dbReference type="EMBL" id="GAC19077.1"/>
    </source>
</evidence>
<dbReference type="GO" id="GO:0003924">
    <property type="term" value="F:GTPase activity"/>
    <property type="evidence" value="ECO:0007669"/>
    <property type="project" value="InterPro"/>
</dbReference>
<dbReference type="Pfam" id="PF00071">
    <property type="entry name" value="Ras"/>
    <property type="match status" value="1"/>
</dbReference>
<dbReference type="SMART" id="SM00175">
    <property type="entry name" value="RAB"/>
    <property type="match status" value="1"/>
</dbReference>
<dbReference type="SMART" id="SM00173">
    <property type="entry name" value="RAS"/>
    <property type="match status" value="1"/>
</dbReference>
<name>K6YLN4_9ALTE</name>
<evidence type="ECO:0000313" key="4">
    <source>
        <dbReference type="Proteomes" id="UP000006327"/>
    </source>
</evidence>
<keyword evidence="1" id="KW-0547">Nucleotide-binding</keyword>
<dbReference type="PRINTS" id="PR00449">
    <property type="entry name" value="RASTRNSFRMNG"/>
</dbReference>
<dbReference type="eggNOG" id="COG1100">
    <property type="taxonomic scope" value="Bacteria"/>
</dbReference>
<dbReference type="Gene3D" id="3.40.50.300">
    <property type="entry name" value="P-loop containing nucleotide triphosphate hydrolases"/>
    <property type="match status" value="1"/>
</dbReference>
<dbReference type="PROSITE" id="PS51419">
    <property type="entry name" value="RAB"/>
    <property type="match status" value="1"/>
</dbReference>